<feature type="region of interest" description="Disordered" evidence="1">
    <location>
        <begin position="60"/>
        <end position="90"/>
    </location>
</feature>
<reference evidence="2" key="1">
    <citation type="submission" date="2014-09" db="EMBL/GenBank/DDBJ databases">
        <authorList>
            <person name="Magalhaes I.L.F."/>
            <person name="Oliveira U."/>
            <person name="Santos F.R."/>
            <person name="Vidigal T.H.D.A."/>
            <person name="Brescovit A.D."/>
            <person name="Santos A.J."/>
        </authorList>
    </citation>
    <scope>NUCLEOTIDE SEQUENCE</scope>
    <source>
        <tissue evidence="2">Shoot tissue taken approximately 20 cm above the soil surface</tissue>
    </source>
</reference>
<feature type="compositionally biased region" description="Polar residues" evidence="1">
    <location>
        <begin position="79"/>
        <end position="90"/>
    </location>
</feature>
<dbReference type="EMBL" id="GBRH01240156">
    <property type="protein sequence ID" value="JAD57739.1"/>
    <property type="molecule type" value="Transcribed_RNA"/>
</dbReference>
<protein>
    <submittedName>
        <fullName evidence="2">Uncharacterized protein</fullName>
    </submittedName>
</protein>
<accession>A0A0A9B177</accession>
<reference evidence="2" key="2">
    <citation type="journal article" date="2015" name="Data Brief">
        <title>Shoot transcriptome of the giant reed, Arundo donax.</title>
        <authorList>
            <person name="Barrero R.A."/>
            <person name="Guerrero F.D."/>
            <person name="Moolhuijzen P."/>
            <person name="Goolsby J.A."/>
            <person name="Tidwell J."/>
            <person name="Bellgard S.E."/>
            <person name="Bellgard M.I."/>
        </authorList>
    </citation>
    <scope>NUCLEOTIDE SEQUENCE</scope>
    <source>
        <tissue evidence="2">Shoot tissue taken approximately 20 cm above the soil surface</tissue>
    </source>
</reference>
<evidence type="ECO:0000313" key="2">
    <source>
        <dbReference type="EMBL" id="JAD57739.1"/>
    </source>
</evidence>
<feature type="compositionally biased region" description="Basic and acidic residues" evidence="1">
    <location>
        <begin position="1"/>
        <end position="16"/>
    </location>
</feature>
<organism evidence="2">
    <name type="scientific">Arundo donax</name>
    <name type="common">Giant reed</name>
    <name type="synonym">Donax arundinaceus</name>
    <dbReference type="NCBI Taxonomy" id="35708"/>
    <lineage>
        <taxon>Eukaryota</taxon>
        <taxon>Viridiplantae</taxon>
        <taxon>Streptophyta</taxon>
        <taxon>Embryophyta</taxon>
        <taxon>Tracheophyta</taxon>
        <taxon>Spermatophyta</taxon>
        <taxon>Magnoliopsida</taxon>
        <taxon>Liliopsida</taxon>
        <taxon>Poales</taxon>
        <taxon>Poaceae</taxon>
        <taxon>PACMAD clade</taxon>
        <taxon>Arundinoideae</taxon>
        <taxon>Arundineae</taxon>
        <taxon>Arundo</taxon>
    </lineage>
</organism>
<feature type="region of interest" description="Disordered" evidence="1">
    <location>
        <begin position="1"/>
        <end position="21"/>
    </location>
</feature>
<proteinExistence type="predicted"/>
<evidence type="ECO:0000256" key="1">
    <source>
        <dbReference type="SAM" id="MobiDB-lite"/>
    </source>
</evidence>
<name>A0A0A9B177_ARUDO</name>
<sequence length="90" mass="10135">MLLRWKPTEPRMDARKKGQWSAAPRCSTQLLVASWAWMSPWNSSALQARRVCSSHRRAARASHPCDDDGQPHPIRVPFCTSSASSGRSHH</sequence>
<dbReference type="AlphaFoldDB" id="A0A0A9B177"/>